<accession>A0ABT6QAN1</accession>
<proteinExistence type="predicted"/>
<dbReference type="EMBL" id="JASBAN010000010">
    <property type="protein sequence ID" value="MDI2113964.1"/>
    <property type="molecule type" value="Genomic_DNA"/>
</dbReference>
<keyword evidence="2" id="KW-1185">Reference proteome</keyword>
<reference evidence="1" key="1">
    <citation type="submission" date="2023-05" db="EMBL/GenBank/DDBJ databases">
        <title>Whole genome sequence of Commensalibacter sp.</title>
        <authorList>
            <person name="Charoenyingcharoen P."/>
            <person name="Yukphan P."/>
        </authorList>
    </citation>
    <scope>NUCLEOTIDE SEQUENCE</scope>
    <source>
        <strain evidence="1">TBRC 10068</strain>
    </source>
</reference>
<organism evidence="1 2">
    <name type="scientific">Commensalibacter nepenthis</name>
    <dbReference type="NCBI Taxonomy" id="3043872"/>
    <lineage>
        <taxon>Bacteria</taxon>
        <taxon>Pseudomonadati</taxon>
        <taxon>Pseudomonadota</taxon>
        <taxon>Alphaproteobacteria</taxon>
        <taxon>Acetobacterales</taxon>
        <taxon>Acetobacteraceae</taxon>
    </lineage>
</organism>
<sequence>MNQSQKIRQIIYDRICYDGYISSEIFTPDMIINNEEYEFYGSHAEFLIYHCADDIKLPIEYLKYFPYDEYFFEETPFTGVVLIVRYLKNILNKYFNYDLKIEKKRSITASQFADIMIDIWEQYQREQKIKCP</sequence>
<protein>
    <submittedName>
        <fullName evidence="1">Uncharacterized protein</fullName>
    </submittedName>
</protein>
<dbReference type="RefSeq" id="WP_281463616.1">
    <property type="nucleotide sequence ID" value="NZ_JASBAN010000010.1"/>
</dbReference>
<name>A0ABT6QAN1_9PROT</name>
<comment type="caution">
    <text evidence="1">The sequence shown here is derived from an EMBL/GenBank/DDBJ whole genome shotgun (WGS) entry which is preliminary data.</text>
</comment>
<evidence type="ECO:0000313" key="1">
    <source>
        <dbReference type="EMBL" id="MDI2113964.1"/>
    </source>
</evidence>
<dbReference type="Proteomes" id="UP001431775">
    <property type="component" value="Unassembled WGS sequence"/>
</dbReference>
<gene>
    <name evidence="1" type="ORF">QJV33_11850</name>
</gene>
<evidence type="ECO:0000313" key="2">
    <source>
        <dbReference type="Proteomes" id="UP001431775"/>
    </source>
</evidence>